<dbReference type="EMBL" id="GBXM01034854">
    <property type="protein sequence ID" value="JAH73723.1"/>
    <property type="molecule type" value="Transcribed_RNA"/>
</dbReference>
<organism evidence="1">
    <name type="scientific">Anguilla anguilla</name>
    <name type="common">European freshwater eel</name>
    <name type="synonym">Muraena anguilla</name>
    <dbReference type="NCBI Taxonomy" id="7936"/>
    <lineage>
        <taxon>Eukaryota</taxon>
        <taxon>Metazoa</taxon>
        <taxon>Chordata</taxon>
        <taxon>Craniata</taxon>
        <taxon>Vertebrata</taxon>
        <taxon>Euteleostomi</taxon>
        <taxon>Actinopterygii</taxon>
        <taxon>Neopterygii</taxon>
        <taxon>Teleostei</taxon>
        <taxon>Anguilliformes</taxon>
        <taxon>Anguillidae</taxon>
        <taxon>Anguilla</taxon>
    </lineage>
</organism>
<dbReference type="AlphaFoldDB" id="A0A0E9V943"/>
<reference evidence="1" key="2">
    <citation type="journal article" date="2015" name="Fish Shellfish Immunol.">
        <title>Early steps in the European eel (Anguilla anguilla)-Vibrio vulnificus interaction in the gills: Role of the RtxA13 toxin.</title>
        <authorList>
            <person name="Callol A."/>
            <person name="Pajuelo D."/>
            <person name="Ebbesson L."/>
            <person name="Teles M."/>
            <person name="MacKenzie S."/>
            <person name="Amaro C."/>
        </authorList>
    </citation>
    <scope>NUCLEOTIDE SEQUENCE</scope>
</reference>
<reference evidence="1" key="1">
    <citation type="submission" date="2014-11" db="EMBL/GenBank/DDBJ databases">
        <authorList>
            <person name="Amaro Gonzalez C."/>
        </authorList>
    </citation>
    <scope>NUCLEOTIDE SEQUENCE</scope>
</reference>
<sequence length="37" mass="4274">MYVEISEQNKMIGCFEIFCAEKSLLNQVTVSLDLMMD</sequence>
<evidence type="ECO:0000313" key="1">
    <source>
        <dbReference type="EMBL" id="JAH73723.1"/>
    </source>
</evidence>
<name>A0A0E9V943_ANGAN</name>
<protein>
    <submittedName>
        <fullName evidence="1">Uncharacterized protein</fullName>
    </submittedName>
</protein>
<proteinExistence type="predicted"/>
<accession>A0A0E9V943</accession>